<accession>A0A9D9IV22</accession>
<evidence type="ECO:0000256" key="3">
    <source>
        <dbReference type="ARBA" id="ARBA00022452"/>
    </source>
</evidence>
<dbReference type="GO" id="GO:0009279">
    <property type="term" value="C:cell outer membrane"/>
    <property type="evidence" value="ECO:0007669"/>
    <property type="project" value="UniProtKB-SubCell"/>
</dbReference>
<protein>
    <submittedName>
        <fullName evidence="10">SusC/RagA family TonB-linked outer membrane protein</fullName>
    </submittedName>
</protein>
<gene>
    <name evidence="10" type="ORF">IAB80_10310</name>
</gene>
<dbReference type="Gene3D" id="2.40.170.20">
    <property type="entry name" value="TonB-dependent receptor, beta-barrel domain"/>
    <property type="match status" value="1"/>
</dbReference>
<name>A0A9D9IV22_9BACT</name>
<reference evidence="10" key="2">
    <citation type="journal article" date="2021" name="PeerJ">
        <title>Extensive microbial diversity within the chicken gut microbiome revealed by metagenomics and culture.</title>
        <authorList>
            <person name="Gilroy R."/>
            <person name="Ravi A."/>
            <person name="Getino M."/>
            <person name="Pursley I."/>
            <person name="Horton D.L."/>
            <person name="Alikhan N.F."/>
            <person name="Baker D."/>
            <person name="Gharbi K."/>
            <person name="Hall N."/>
            <person name="Watson M."/>
            <person name="Adriaenssens E.M."/>
            <person name="Foster-Nyarko E."/>
            <person name="Jarju S."/>
            <person name="Secka A."/>
            <person name="Antonio M."/>
            <person name="Oren A."/>
            <person name="Chaudhuri R.R."/>
            <person name="La Ragione R."/>
            <person name="Hildebrand F."/>
            <person name="Pallen M.J."/>
        </authorList>
    </citation>
    <scope>NUCLEOTIDE SEQUENCE</scope>
    <source>
        <strain evidence="10">2478</strain>
    </source>
</reference>
<dbReference type="EMBL" id="JADILZ010000100">
    <property type="protein sequence ID" value="MBO8479262.1"/>
    <property type="molecule type" value="Genomic_DNA"/>
</dbReference>
<dbReference type="SUPFAM" id="SSF49464">
    <property type="entry name" value="Carboxypeptidase regulatory domain-like"/>
    <property type="match status" value="1"/>
</dbReference>
<proteinExistence type="inferred from homology"/>
<dbReference type="Pfam" id="PF07715">
    <property type="entry name" value="Plug"/>
    <property type="match status" value="1"/>
</dbReference>
<evidence type="ECO:0000256" key="1">
    <source>
        <dbReference type="ARBA" id="ARBA00004571"/>
    </source>
</evidence>
<dbReference type="NCBIfam" id="TIGR04057">
    <property type="entry name" value="SusC_RagA_signa"/>
    <property type="match status" value="1"/>
</dbReference>
<evidence type="ECO:0000256" key="8">
    <source>
        <dbReference type="SAM" id="SignalP"/>
    </source>
</evidence>
<dbReference type="InterPro" id="IPR037066">
    <property type="entry name" value="Plug_dom_sf"/>
</dbReference>
<keyword evidence="5 7" id="KW-0472">Membrane</keyword>
<dbReference type="PROSITE" id="PS52016">
    <property type="entry name" value="TONB_DEPENDENT_REC_3"/>
    <property type="match status" value="1"/>
</dbReference>
<evidence type="ECO:0000259" key="9">
    <source>
        <dbReference type="Pfam" id="PF07715"/>
    </source>
</evidence>
<dbReference type="InterPro" id="IPR039426">
    <property type="entry name" value="TonB-dep_rcpt-like"/>
</dbReference>
<keyword evidence="2 7" id="KW-0813">Transport</keyword>
<feature type="domain" description="TonB-dependent receptor plug" evidence="9">
    <location>
        <begin position="128"/>
        <end position="249"/>
    </location>
</feature>
<dbReference type="Pfam" id="PF13715">
    <property type="entry name" value="CarbopepD_reg_2"/>
    <property type="match status" value="1"/>
</dbReference>
<feature type="signal peptide" evidence="8">
    <location>
        <begin position="1"/>
        <end position="29"/>
    </location>
</feature>
<evidence type="ECO:0000313" key="10">
    <source>
        <dbReference type="EMBL" id="MBO8479262.1"/>
    </source>
</evidence>
<dbReference type="InterPro" id="IPR036942">
    <property type="entry name" value="Beta-barrel_TonB_sf"/>
</dbReference>
<keyword evidence="8" id="KW-0732">Signal</keyword>
<dbReference type="AlphaFoldDB" id="A0A9D9IV22"/>
<dbReference type="NCBIfam" id="TIGR04056">
    <property type="entry name" value="OMP_RagA_SusC"/>
    <property type="match status" value="1"/>
</dbReference>
<dbReference type="InterPro" id="IPR008969">
    <property type="entry name" value="CarboxyPept-like_regulatory"/>
</dbReference>
<keyword evidence="3 7" id="KW-1134">Transmembrane beta strand</keyword>
<evidence type="ECO:0000256" key="2">
    <source>
        <dbReference type="ARBA" id="ARBA00022448"/>
    </source>
</evidence>
<comment type="caution">
    <text evidence="10">The sequence shown here is derived from an EMBL/GenBank/DDBJ whole genome shotgun (WGS) entry which is preliminary data.</text>
</comment>
<dbReference type="SUPFAM" id="SSF56935">
    <property type="entry name" value="Porins"/>
    <property type="match status" value="1"/>
</dbReference>
<feature type="chain" id="PRO_5039242629" evidence="8">
    <location>
        <begin position="30"/>
        <end position="1047"/>
    </location>
</feature>
<keyword evidence="4 7" id="KW-0812">Transmembrane</keyword>
<dbReference type="InterPro" id="IPR023997">
    <property type="entry name" value="TonB-dep_OMP_SusC/RagA_CS"/>
</dbReference>
<evidence type="ECO:0000256" key="7">
    <source>
        <dbReference type="PROSITE-ProRule" id="PRU01360"/>
    </source>
</evidence>
<evidence type="ECO:0000256" key="6">
    <source>
        <dbReference type="ARBA" id="ARBA00023237"/>
    </source>
</evidence>
<dbReference type="InterPro" id="IPR023996">
    <property type="entry name" value="TonB-dep_OMP_SusC/RagA"/>
</dbReference>
<dbReference type="InterPro" id="IPR012910">
    <property type="entry name" value="Plug_dom"/>
</dbReference>
<dbReference type="Proteomes" id="UP000823771">
    <property type="component" value="Unassembled WGS sequence"/>
</dbReference>
<evidence type="ECO:0000256" key="4">
    <source>
        <dbReference type="ARBA" id="ARBA00022692"/>
    </source>
</evidence>
<sequence>MKQFFVRFNAICRSVLIVAALLCGTAAIAQNVTVKGKILDNDGLPLPGAAALIVGTTQGTISDENGDFSFEAASGSTVEFSCLGFVSQQITVGGGNMDITITLQPDTQLLDEVVVTALGITREEKTLGYALQEVGGEELLAARETNLANALTGKVAGVQIIRSSGGPGSSSKIQLRGNNSLTGLNQPLIVIDGTPMDNFIGANNNDFWNPSADMGNGLQDINPEDVESMSVLKGASAAALYGSRAGNGVILITTKKGRKSEGIGITVSQSVSATSTFMRPDYQTTYGQGTLGHYSGTTSASWGEYIEGQDYTKWDGSTGSMRYYDNLENFLRTGINSTTNVTLSQQYGKTGIYASATHTIDNGVQPEASLKRTNLMLRATSTFGKNDRWSFDGKVQYIKNTAHNRPISGNNGSNYSMIMYTMPTTLDITEFRAATDENGDMFWYNSDGNNPYWLTLYNQNDDTRDRFLMNASLKYQFTDWLSAELRAGSDMYFTETTTHVYGGNPNIAEGTGSYSLGESRFYENNFSFLISAQKDNIFGEWGGSVTFGGNLMERESRGLSSSVSPLNIRDVFSLGNGRTQAGVSESYSHRKMNSLYGTLQINYGGFVFLDGTFRNDWTSTLAPENRSFLYPSVSLSWVISDMVDKYWSMPDWFSFAKVRASYAQVGNDMDPYQIFNVYTAGNSQVNTPTITSGSTLYDATVKNELISSWETGLEIRFLDNRLGLDVAWYKSNATNQLINLPVNALSGYQNRKINAGNIQNSGVEIMLNATPVMKKNFTWDTMLNFSHNENRILDLAEGVERYSLGGYDNLQIYAQVGGDYGEIWGTRFLRVEDESSPYNGQLILDEAGLPQGTSTSTKIGTQQATANLGWTNSFSWKGLSLSFQIDARIGGQIFSGTQQMMQSAGTALVTVGSNGRREDFVVEGVQQQSDGSYVPNTTSVSYQDYWQAVSGRSGNLGISEANLYDATNIRLRNLALSYSFPKKLLERSKVLQSVKLGFSVTNVCMIYSAMRGIDPESVFATSTNATGFEYASTPTSRCFVFNVSFGF</sequence>
<comment type="subcellular location">
    <subcellularLocation>
        <location evidence="1 7">Cell outer membrane</location>
        <topology evidence="1 7">Multi-pass membrane protein</topology>
    </subcellularLocation>
</comment>
<dbReference type="Gene3D" id="2.60.40.1120">
    <property type="entry name" value="Carboxypeptidase-like, regulatory domain"/>
    <property type="match status" value="1"/>
</dbReference>
<reference evidence="10" key="1">
    <citation type="submission" date="2020-10" db="EMBL/GenBank/DDBJ databases">
        <authorList>
            <person name="Gilroy R."/>
        </authorList>
    </citation>
    <scope>NUCLEOTIDE SEQUENCE</scope>
    <source>
        <strain evidence="10">2478</strain>
    </source>
</reference>
<evidence type="ECO:0000256" key="5">
    <source>
        <dbReference type="ARBA" id="ARBA00023136"/>
    </source>
</evidence>
<comment type="similarity">
    <text evidence="7">Belongs to the TonB-dependent receptor family.</text>
</comment>
<dbReference type="Gene3D" id="2.170.130.10">
    <property type="entry name" value="TonB-dependent receptor, plug domain"/>
    <property type="match status" value="1"/>
</dbReference>
<evidence type="ECO:0000313" key="11">
    <source>
        <dbReference type="Proteomes" id="UP000823771"/>
    </source>
</evidence>
<organism evidence="10 11">
    <name type="scientific">Candidatus Cryptobacteroides excrementipullorum</name>
    <dbReference type="NCBI Taxonomy" id="2840761"/>
    <lineage>
        <taxon>Bacteria</taxon>
        <taxon>Pseudomonadati</taxon>
        <taxon>Bacteroidota</taxon>
        <taxon>Bacteroidia</taxon>
        <taxon>Bacteroidales</taxon>
        <taxon>Candidatus Cryptobacteroides</taxon>
    </lineage>
</organism>
<keyword evidence="6 7" id="KW-0998">Cell outer membrane</keyword>